<dbReference type="GO" id="GO:0051301">
    <property type="term" value="P:cell division"/>
    <property type="evidence" value="ECO:0007669"/>
    <property type="project" value="InterPro"/>
</dbReference>
<evidence type="ECO:0000259" key="1">
    <source>
        <dbReference type="SMART" id="SM00842"/>
    </source>
</evidence>
<dbReference type="PIRSF" id="PIRSF019169">
    <property type="entry name" value="PilM"/>
    <property type="match status" value="1"/>
</dbReference>
<dbReference type="EMBL" id="PEVC01000053">
    <property type="protein sequence ID" value="PIV00462.1"/>
    <property type="molecule type" value="Genomic_DNA"/>
</dbReference>
<dbReference type="AlphaFoldDB" id="A0A2M7BBI6"/>
<dbReference type="PANTHER" id="PTHR32432:SF3">
    <property type="entry name" value="ETHANOLAMINE UTILIZATION PROTEIN EUTJ"/>
    <property type="match status" value="1"/>
</dbReference>
<evidence type="ECO:0000313" key="3">
    <source>
        <dbReference type="Proteomes" id="UP000229631"/>
    </source>
</evidence>
<dbReference type="Proteomes" id="UP000229631">
    <property type="component" value="Unassembled WGS sequence"/>
</dbReference>
<dbReference type="SMART" id="SM00842">
    <property type="entry name" value="FtsA"/>
    <property type="match status" value="1"/>
</dbReference>
<dbReference type="Gene3D" id="3.30.420.40">
    <property type="match status" value="2"/>
</dbReference>
<name>A0A2M7BBI6_9BACT</name>
<comment type="caution">
    <text evidence="2">The sequence shown here is derived from an EMBL/GenBank/DDBJ whole genome shotgun (WGS) entry which is preliminary data.</text>
</comment>
<sequence length="338" mass="36760">MINHFGLDIGSDSIKIVQVANEGNTFRLITAGMIKTPGNGISDAERDLVAVAEAIKKLKTEIKVGTNRVVTSLPERSVFSQIIELPKMSEEELRQAIPWEAENLIPQPLSEVSLDWEVIPDEISAKLNKVKVLLVAAPTALVNKYLQVLKLADLEAVALETEIITTLRVLKLVFSQGDFVLLNLGSKTVDIILINRGNLFSGRQLPMAGEAITRALTSALGFDFATAEEYKKSYGYSGQAENKVAAAIEPILTVVTEEVKKAIHFYTEKLNESPKLAVLTGGTSLLPGIAEYFTKTLGIEVQIVDPFTLIKVDESNKALLKKIAPVFTVALGSAMREG</sequence>
<dbReference type="CDD" id="cd24049">
    <property type="entry name" value="ASKHA_NBD_PilM"/>
    <property type="match status" value="1"/>
</dbReference>
<dbReference type="NCBIfam" id="TIGR01175">
    <property type="entry name" value="pilM"/>
    <property type="match status" value="1"/>
</dbReference>
<evidence type="ECO:0000313" key="2">
    <source>
        <dbReference type="EMBL" id="PIV00462.1"/>
    </source>
</evidence>
<organism evidence="2 3">
    <name type="scientific">Candidatus Shapirobacteria bacterium CG03_land_8_20_14_0_80_39_12</name>
    <dbReference type="NCBI Taxonomy" id="1974879"/>
    <lineage>
        <taxon>Bacteria</taxon>
        <taxon>Candidatus Shapironibacteriota</taxon>
    </lineage>
</organism>
<dbReference type="SUPFAM" id="SSF53067">
    <property type="entry name" value="Actin-like ATPase domain"/>
    <property type="match status" value="2"/>
</dbReference>
<protein>
    <recommendedName>
        <fullName evidence="1">SHS2 domain-containing protein</fullName>
    </recommendedName>
</protein>
<dbReference type="PANTHER" id="PTHR32432">
    <property type="entry name" value="CELL DIVISION PROTEIN FTSA-RELATED"/>
    <property type="match status" value="1"/>
</dbReference>
<dbReference type="InterPro" id="IPR005883">
    <property type="entry name" value="PilM"/>
</dbReference>
<dbReference type="InterPro" id="IPR050696">
    <property type="entry name" value="FtsA/MreB"/>
</dbReference>
<gene>
    <name evidence="2" type="ORF">COS54_03095</name>
</gene>
<dbReference type="Gene3D" id="3.30.1490.300">
    <property type="match status" value="1"/>
</dbReference>
<dbReference type="InterPro" id="IPR003494">
    <property type="entry name" value="SHS2_FtsA"/>
</dbReference>
<feature type="domain" description="SHS2" evidence="1">
    <location>
        <begin position="4"/>
        <end position="170"/>
    </location>
</feature>
<reference evidence="3" key="1">
    <citation type="submission" date="2017-09" db="EMBL/GenBank/DDBJ databases">
        <title>Depth-based differentiation of microbial function through sediment-hosted aquifers and enrichment of novel symbionts in the deep terrestrial subsurface.</title>
        <authorList>
            <person name="Probst A.J."/>
            <person name="Ladd B."/>
            <person name="Jarett J.K."/>
            <person name="Geller-Mcgrath D.E."/>
            <person name="Sieber C.M.K."/>
            <person name="Emerson J.B."/>
            <person name="Anantharaman K."/>
            <person name="Thomas B.C."/>
            <person name="Malmstrom R."/>
            <person name="Stieglmeier M."/>
            <person name="Klingl A."/>
            <person name="Woyke T."/>
            <person name="Ryan C.M."/>
            <person name="Banfield J.F."/>
        </authorList>
    </citation>
    <scope>NUCLEOTIDE SEQUENCE [LARGE SCALE GENOMIC DNA]</scope>
</reference>
<accession>A0A2M7BBI6</accession>
<dbReference type="InterPro" id="IPR043129">
    <property type="entry name" value="ATPase_NBD"/>
</dbReference>
<proteinExistence type="predicted"/>
<dbReference type="Pfam" id="PF11104">
    <property type="entry name" value="PilM_2"/>
    <property type="match status" value="1"/>
</dbReference>